<proteinExistence type="predicted"/>
<reference evidence="2 3" key="1">
    <citation type="submission" date="2018-06" db="EMBL/GenBank/DDBJ databases">
        <title>Freshwater and sediment microbial communities from various areas in North America, analyzing microbe dynamics in response to fracking.</title>
        <authorList>
            <person name="Lamendella R."/>
        </authorList>
    </citation>
    <scope>NUCLEOTIDE SEQUENCE [LARGE SCALE GENOMIC DNA]</scope>
    <source>
        <strain evidence="2 3">97B</strain>
    </source>
</reference>
<feature type="transmembrane region" description="Helical" evidence="1">
    <location>
        <begin position="31"/>
        <end position="48"/>
    </location>
</feature>
<name>A0A366EZV6_9BACI</name>
<gene>
    <name evidence="2" type="ORF">DET59_101310</name>
</gene>
<feature type="transmembrane region" description="Helical" evidence="1">
    <location>
        <begin position="123"/>
        <end position="142"/>
    </location>
</feature>
<evidence type="ECO:0000256" key="1">
    <source>
        <dbReference type="SAM" id="Phobius"/>
    </source>
</evidence>
<dbReference type="Proteomes" id="UP000252118">
    <property type="component" value="Unassembled WGS sequence"/>
</dbReference>
<sequence length="152" mass="18235">MLEYVGPCRNWFDIIQKIGGAEMEKIKQSKLIYIMFSFTSLINFLVFWLDPQSYMYLVISLIFFLNACVFFINSREPDGTYWRRWETIREKGKWFFSVVYGSLITGLVFSAILYVVIRDYLPLLLLCCVAGGWLWGYFMWMMNEKRYKLLKK</sequence>
<keyword evidence="1" id="KW-1133">Transmembrane helix</keyword>
<evidence type="ECO:0000313" key="2">
    <source>
        <dbReference type="EMBL" id="RBP07941.1"/>
    </source>
</evidence>
<organism evidence="2 3">
    <name type="scientific">Rossellomorea aquimaris</name>
    <dbReference type="NCBI Taxonomy" id="189382"/>
    <lineage>
        <taxon>Bacteria</taxon>
        <taxon>Bacillati</taxon>
        <taxon>Bacillota</taxon>
        <taxon>Bacilli</taxon>
        <taxon>Bacillales</taxon>
        <taxon>Bacillaceae</taxon>
        <taxon>Rossellomorea</taxon>
    </lineage>
</organism>
<feature type="transmembrane region" description="Helical" evidence="1">
    <location>
        <begin position="54"/>
        <end position="73"/>
    </location>
</feature>
<feature type="transmembrane region" description="Helical" evidence="1">
    <location>
        <begin position="94"/>
        <end position="117"/>
    </location>
</feature>
<evidence type="ECO:0000313" key="3">
    <source>
        <dbReference type="Proteomes" id="UP000252118"/>
    </source>
</evidence>
<protein>
    <submittedName>
        <fullName evidence="2">Uncharacterized protein</fullName>
    </submittedName>
</protein>
<keyword evidence="1" id="KW-0812">Transmembrane</keyword>
<dbReference type="EMBL" id="QNRJ01000001">
    <property type="protein sequence ID" value="RBP07941.1"/>
    <property type="molecule type" value="Genomic_DNA"/>
</dbReference>
<dbReference type="AlphaFoldDB" id="A0A366EZV6"/>
<keyword evidence="1" id="KW-0472">Membrane</keyword>
<accession>A0A366EZV6</accession>
<comment type="caution">
    <text evidence="2">The sequence shown here is derived from an EMBL/GenBank/DDBJ whole genome shotgun (WGS) entry which is preliminary data.</text>
</comment>